<name>A0A1Q9D6F7_SYMMI</name>
<keyword evidence="4" id="KW-1185">Reference proteome</keyword>
<feature type="transmembrane region" description="Helical" evidence="2">
    <location>
        <begin position="458"/>
        <end position="482"/>
    </location>
</feature>
<dbReference type="Proteomes" id="UP000186817">
    <property type="component" value="Unassembled WGS sequence"/>
</dbReference>
<protein>
    <submittedName>
        <fullName evidence="3">Uncharacterized protein</fullName>
    </submittedName>
</protein>
<sequence>MLYAMESLVPFIGNIDRVQEDCDVLTLTLAKHGNVNLKEFRSVMFASLRSLLPTTWSSEHESAWAWFWSIVESQVEKNGRLIGNHRQCLRTFLGRLDEATLAGFKLPVFDTFFANCEESQLYLRAANKIFIRTLAEGSTPVIIAINKNTAKEVQVAVASYPRGEREVILLRVQVGTESMSPLIWAAEKGALESAMAILDDLLTVRADRAPSLLPALFDELIWRSRNVKNGARRANSYIASFLSDEEGQLTDSLLDLIKHGDPTIICHPTVVFQSDLLWTRLCCMPWAMTKLWFCITLLVYIVAEQQAFLPRDPLSSDRFSVIFCRAFLYTFSLGQLFTKHGYQTYRAIRQKQMTRFCGCLPVPTYMLQTRQEVVELVLLLFLVCLFCCEPVLHCLAVSNELLTNCCEFGEWQCNLMPTYNRVAAFPVLLYFVLACELVHLNVHLSVFSVICSCLMSEFVMYVAALVFFTAAFASAIACLPHSLSTQSVQMRGFFSWPMAFECLLSMAFSAYGGNKYEEIAQADEPLLNWLVMGFAACWHVYLMNLMVAQLCQRYNELFLHARGNARLRRGINIYETAMPLISKRRWTAFLTSLHLEEACELDQGDNGLRGAVPTTEDPYEYLQHPQVPLDRVQRYGGLARPDLPWPSLDEAVDDSDIGKLAQLTRTKFEEMDRIMMDMASKLQVRHPGTSSSGAYFSAMNASQQRDESKLADDRDDGALKDMVASELEEEFTEKR</sequence>
<proteinExistence type="predicted"/>
<comment type="caution">
    <text evidence="3">The sequence shown here is derived from an EMBL/GenBank/DDBJ whole genome shotgun (WGS) entry which is preliminary data.</text>
</comment>
<feature type="transmembrane region" description="Helical" evidence="2">
    <location>
        <begin position="427"/>
        <end position="451"/>
    </location>
</feature>
<feature type="transmembrane region" description="Helical" evidence="2">
    <location>
        <begin position="494"/>
        <end position="514"/>
    </location>
</feature>
<evidence type="ECO:0000256" key="1">
    <source>
        <dbReference type="SAM" id="MobiDB-lite"/>
    </source>
</evidence>
<feature type="transmembrane region" description="Helical" evidence="2">
    <location>
        <begin position="526"/>
        <end position="547"/>
    </location>
</feature>
<reference evidence="3 4" key="1">
    <citation type="submission" date="2016-02" db="EMBL/GenBank/DDBJ databases">
        <title>Genome analysis of coral dinoflagellate symbionts highlights evolutionary adaptations to a symbiotic lifestyle.</title>
        <authorList>
            <person name="Aranda M."/>
            <person name="Li Y."/>
            <person name="Liew Y.J."/>
            <person name="Baumgarten S."/>
            <person name="Simakov O."/>
            <person name="Wilson M."/>
            <person name="Piel J."/>
            <person name="Ashoor H."/>
            <person name="Bougouffa S."/>
            <person name="Bajic V.B."/>
            <person name="Ryu T."/>
            <person name="Ravasi T."/>
            <person name="Bayer T."/>
            <person name="Micklem G."/>
            <person name="Kim H."/>
            <person name="Bhak J."/>
            <person name="Lajeunesse T.C."/>
            <person name="Voolstra C.R."/>
        </authorList>
    </citation>
    <scope>NUCLEOTIDE SEQUENCE [LARGE SCALE GENOMIC DNA]</scope>
    <source>
        <strain evidence="3 4">CCMP2467</strain>
    </source>
</reference>
<evidence type="ECO:0000256" key="2">
    <source>
        <dbReference type="SAM" id="Phobius"/>
    </source>
</evidence>
<feature type="compositionally biased region" description="Acidic residues" evidence="1">
    <location>
        <begin position="726"/>
        <end position="735"/>
    </location>
</feature>
<keyword evidence="2" id="KW-0472">Membrane</keyword>
<accession>A0A1Q9D6F7</accession>
<feature type="compositionally biased region" description="Polar residues" evidence="1">
    <location>
        <begin position="688"/>
        <end position="703"/>
    </location>
</feature>
<evidence type="ECO:0000313" key="4">
    <source>
        <dbReference type="Proteomes" id="UP000186817"/>
    </source>
</evidence>
<evidence type="ECO:0000313" key="3">
    <source>
        <dbReference type="EMBL" id="OLP90775.1"/>
    </source>
</evidence>
<feature type="compositionally biased region" description="Basic and acidic residues" evidence="1">
    <location>
        <begin position="704"/>
        <end position="719"/>
    </location>
</feature>
<feature type="transmembrane region" description="Helical" evidence="2">
    <location>
        <begin position="373"/>
        <end position="392"/>
    </location>
</feature>
<dbReference type="EMBL" id="LSRX01000695">
    <property type="protein sequence ID" value="OLP90775.1"/>
    <property type="molecule type" value="Genomic_DNA"/>
</dbReference>
<keyword evidence="2" id="KW-0812">Transmembrane</keyword>
<keyword evidence="2" id="KW-1133">Transmembrane helix</keyword>
<dbReference type="OrthoDB" id="428879at2759"/>
<dbReference type="AlphaFoldDB" id="A0A1Q9D6F7"/>
<organism evidence="3 4">
    <name type="scientific">Symbiodinium microadriaticum</name>
    <name type="common">Dinoflagellate</name>
    <name type="synonym">Zooxanthella microadriatica</name>
    <dbReference type="NCBI Taxonomy" id="2951"/>
    <lineage>
        <taxon>Eukaryota</taxon>
        <taxon>Sar</taxon>
        <taxon>Alveolata</taxon>
        <taxon>Dinophyceae</taxon>
        <taxon>Suessiales</taxon>
        <taxon>Symbiodiniaceae</taxon>
        <taxon>Symbiodinium</taxon>
    </lineage>
</organism>
<feature type="region of interest" description="Disordered" evidence="1">
    <location>
        <begin position="685"/>
        <end position="735"/>
    </location>
</feature>
<gene>
    <name evidence="3" type="ORF">AK812_SmicGene27604</name>
</gene>